<sequence>MSEPYNPRDRIKNHLKRKSTSSRNVTLPAAPAPVSFEGLDVNTESCPAPTNNPFRVGSPQKKRRNQVTFCDETEDAQDSFGANYLKVAESQKTPTKSPMKRTSPRKRKTPHFSRVKSFDPTLLQEFHAVDFSQLLPASSSSGSLPVVELETSPDIPVDNRIGGKLRLVSKFPFPWMNTRKSTGIVAVRIPAIERYDAVKYHNRMYISGQEDPSVYAPSSVLALLEASALYYQFPVVPGMTLYPRITSELKNVARVPLPPLCTDTMFTQWVECYEQLFMSYKKGERDHFYVASAVFNVLFTKKSENSEDVDVFGGADETSQSCFGRGQELVALVSHTTSSTREHLRKQGVDYEVIGAKTSVKRSSSVCLFGPNTNTMDCLLTDSRENSRLGEGLPSMPPVDSWILGDDKKDLKRDSDQSEEDENESPTKANADWLKEVGVSPRQVKGVGNARRQLSTQLSERDGISCLLVKGPAVQSLYNTLMTSDIVHEKTGPYTKIPPTLIASSPFLYGQLLSLNVSSSLKAYANCNFQKTSQIISKAGSKCSEYVLEMDKGPILPHCTKMLTKFIRAAQLCRDEKTVQVQVADRHTGQGMSDWTDRSTNWNTVTVHEDCVKWTTKE</sequence>
<comment type="similarity">
    <text evidence="4">Belongs to the DONSON family.</text>
</comment>
<dbReference type="GO" id="GO:0033260">
    <property type="term" value="P:nuclear DNA replication"/>
    <property type="evidence" value="ECO:0007669"/>
    <property type="project" value="TreeGrafter"/>
</dbReference>
<dbReference type="EMBL" id="PDUG01000002">
    <property type="protein sequence ID" value="PIC49713.1"/>
    <property type="molecule type" value="Genomic_DNA"/>
</dbReference>
<evidence type="ECO:0000256" key="1">
    <source>
        <dbReference type="ARBA" id="ARBA00004123"/>
    </source>
</evidence>
<organism evidence="6 7">
    <name type="scientific">Caenorhabditis nigoni</name>
    <dbReference type="NCBI Taxonomy" id="1611254"/>
    <lineage>
        <taxon>Eukaryota</taxon>
        <taxon>Metazoa</taxon>
        <taxon>Ecdysozoa</taxon>
        <taxon>Nematoda</taxon>
        <taxon>Chromadorea</taxon>
        <taxon>Rhabditida</taxon>
        <taxon>Rhabditina</taxon>
        <taxon>Rhabditomorpha</taxon>
        <taxon>Rhabditoidea</taxon>
        <taxon>Rhabditidae</taxon>
        <taxon>Peloderinae</taxon>
        <taxon>Caenorhabditis</taxon>
    </lineage>
</organism>
<feature type="compositionally biased region" description="Basic residues" evidence="5">
    <location>
        <begin position="98"/>
        <end position="113"/>
    </location>
</feature>
<dbReference type="Proteomes" id="UP000230233">
    <property type="component" value="Chromosome II"/>
</dbReference>
<dbReference type="PANTHER" id="PTHR12972:SF0">
    <property type="entry name" value="PROTEIN DOWNSTREAM NEIGHBOR OF SON"/>
    <property type="match status" value="1"/>
</dbReference>
<evidence type="ECO:0000256" key="5">
    <source>
        <dbReference type="SAM" id="MobiDB-lite"/>
    </source>
</evidence>
<dbReference type="OrthoDB" id="534063at2759"/>
<dbReference type="AlphaFoldDB" id="A0A2G5VD78"/>
<dbReference type="STRING" id="1611254.A0A2G5VD78"/>
<evidence type="ECO:0000313" key="6">
    <source>
        <dbReference type="EMBL" id="PIC49713.1"/>
    </source>
</evidence>
<feature type="region of interest" description="Disordered" evidence="5">
    <location>
        <begin position="89"/>
        <end position="113"/>
    </location>
</feature>
<feature type="compositionally biased region" description="Basic and acidic residues" evidence="5">
    <location>
        <begin position="1"/>
        <end position="12"/>
    </location>
</feature>
<keyword evidence="2" id="KW-0217">Developmental protein</keyword>
<reference evidence="7" key="1">
    <citation type="submission" date="2017-10" db="EMBL/GenBank/DDBJ databases">
        <title>Rapid genome shrinkage in a self-fertile nematode reveals novel sperm competition proteins.</title>
        <authorList>
            <person name="Yin D."/>
            <person name="Schwarz E.M."/>
            <person name="Thomas C.G."/>
            <person name="Felde R.L."/>
            <person name="Korf I.F."/>
            <person name="Cutter A.D."/>
            <person name="Schartner C.M."/>
            <person name="Ralston E.J."/>
            <person name="Meyer B.J."/>
            <person name="Haag E.S."/>
        </authorList>
    </citation>
    <scope>NUCLEOTIDE SEQUENCE [LARGE SCALE GENOMIC DNA]</scope>
    <source>
        <strain evidence="7">JU1422</strain>
    </source>
</reference>
<evidence type="ECO:0000313" key="7">
    <source>
        <dbReference type="Proteomes" id="UP000230233"/>
    </source>
</evidence>
<dbReference type="GO" id="GO:0005634">
    <property type="term" value="C:nucleus"/>
    <property type="evidence" value="ECO:0007669"/>
    <property type="project" value="UniProtKB-SubCell"/>
</dbReference>
<proteinExistence type="inferred from homology"/>
<comment type="caution">
    <text evidence="6">The sequence shown here is derived from an EMBL/GenBank/DDBJ whole genome shotgun (WGS) entry which is preliminary data.</text>
</comment>
<feature type="region of interest" description="Disordered" evidence="5">
    <location>
        <begin position="388"/>
        <end position="432"/>
    </location>
</feature>
<name>A0A2G5VD78_9PELO</name>
<accession>A0A2G5VD78</accession>
<protein>
    <submittedName>
        <fullName evidence="6">Uncharacterized protein</fullName>
    </submittedName>
</protein>
<evidence type="ECO:0000256" key="4">
    <source>
        <dbReference type="ARBA" id="ARBA00025806"/>
    </source>
</evidence>
<dbReference type="InterPro" id="IPR024861">
    <property type="entry name" value="Donson"/>
</dbReference>
<feature type="region of interest" description="Disordered" evidence="5">
    <location>
        <begin position="1"/>
        <end position="31"/>
    </location>
</feature>
<dbReference type="PANTHER" id="PTHR12972">
    <property type="entry name" value="DOWNSTREAM NEIGHBOR OF SON"/>
    <property type="match status" value="1"/>
</dbReference>
<keyword evidence="7" id="KW-1185">Reference proteome</keyword>
<keyword evidence="3" id="KW-0539">Nucleus</keyword>
<evidence type="ECO:0000256" key="2">
    <source>
        <dbReference type="ARBA" id="ARBA00022473"/>
    </source>
</evidence>
<comment type="subcellular location">
    <subcellularLocation>
        <location evidence="1">Nucleus</location>
    </subcellularLocation>
</comment>
<feature type="compositionally biased region" description="Basic and acidic residues" evidence="5">
    <location>
        <begin position="405"/>
        <end position="416"/>
    </location>
</feature>
<gene>
    <name evidence="6" type="primary">Cnig_chr_II.g8234</name>
    <name evidence="6" type="ORF">B9Z55_008234</name>
</gene>
<evidence type="ECO:0000256" key="3">
    <source>
        <dbReference type="ARBA" id="ARBA00023242"/>
    </source>
</evidence>